<evidence type="ECO:0000256" key="1">
    <source>
        <dbReference type="ARBA" id="ARBA00005417"/>
    </source>
</evidence>
<name>A0ABW2S0H4_9NOCA</name>
<sequence length="252" mass="26309">MNAPITTPRHAAAPDAARSQQEPLLELVGVRAGYGAIEVLHGVDLALYPGTVVALLGPNGGGKTSTLKICSGILPVEHGELRLAGRVVNGVDAADLARLGVCTVPEGRGIFPNLTVRENLWVATGTGATLKALEEVAYQRFPILGKRRGQLAGSMSGGEQQMLALSRALGTEPTVLLLDELSMGLAPRVVTEMYDIVAQLAGEGLSILVAEQFARAVLPIATSAALMLQGRVVRTGDPNEIDRELSTSYLGG</sequence>
<protein>
    <submittedName>
        <fullName evidence="7">ABC transporter ATP-binding protein</fullName>
    </submittedName>
</protein>
<keyword evidence="5" id="KW-0029">Amino-acid transport</keyword>
<dbReference type="PANTHER" id="PTHR43820">
    <property type="entry name" value="HIGH-AFFINITY BRANCHED-CHAIN AMINO ACID TRANSPORT ATP-BINDING PROTEIN LIVF"/>
    <property type="match status" value="1"/>
</dbReference>
<organism evidence="7 8">
    <name type="scientific">Rhodococcus daqingensis</name>
    <dbReference type="NCBI Taxonomy" id="2479363"/>
    <lineage>
        <taxon>Bacteria</taxon>
        <taxon>Bacillati</taxon>
        <taxon>Actinomycetota</taxon>
        <taxon>Actinomycetes</taxon>
        <taxon>Mycobacteriales</taxon>
        <taxon>Nocardiaceae</taxon>
        <taxon>Rhodococcus</taxon>
    </lineage>
</organism>
<dbReference type="InterPro" id="IPR003593">
    <property type="entry name" value="AAA+_ATPase"/>
</dbReference>
<dbReference type="Gene3D" id="3.40.50.300">
    <property type="entry name" value="P-loop containing nucleotide triphosphate hydrolases"/>
    <property type="match status" value="1"/>
</dbReference>
<keyword evidence="3" id="KW-0547">Nucleotide-binding</keyword>
<reference evidence="8" key="1">
    <citation type="journal article" date="2019" name="Int. J. Syst. Evol. Microbiol.">
        <title>The Global Catalogue of Microorganisms (GCM) 10K type strain sequencing project: providing services to taxonomists for standard genome sequencing and annotation.</title>
        <authorList>
            <consortium name="The Broad Institute Genomics Platform"/>
            <consortium name="The Broad Institute Genome Sequencing Center for Infectious Disease"/>
            <person name="Wu L."/>
            <person name="Ma J."/>
        </authorList>
    </citation>
    <scope>NUCLEOTIDE SEQUENCE [LARGE SCALE GENOMIC DNA]</scope>
    <source>
        <strain evidence="8">ICMP 19430</strain>
    </source>
</reference>
<keyword evidence="4 7" id="KW-0067">ATP-binding</keyword>
<dbReference type="PANTHER" id="PTHR43820:SF4">
    <property type="entry name" value="HIGH-AFFINITY BRANCHED-CHAIN AMINO ACID TRANSPORT ATP-BINDING PROTEIN LIVF"/>
    <property type="match status" value="1"/>
</dbReference>
<dbReference type="GO" id="GO:0005524">
    <property type="term" value="F:ATP binding"/>
    <property type="evidence" value="ECO:0007669"/>
    <property type="project" value="UniProtKB-KW"/>
</dbReference>
<evidence type="ECO:0000256" key="4">
    <source>
        <dbReference type="ARBA" id="ARBA00022840"/>
    </source>
</evidence>
<keyword evidence="8" id="KW-1185">Reference proteome</keyword>
<evidence type="ECO:0000256" key="5">
    <source>
        <dbReference type="ARBA" id="ARBA00022970"/>
    </source>
</evidence>
<dbReference type="InterPro" id="IPR017871">
    <property type="entry name" value="ABC_transporter-like_CS"/>
</dbReference>
<evidence type="ECO:0000259" key="6">
    <source>
        <dbReference type="PROSITE" id="PS50893"/>
    </source>
</evidence>
<dbReference type="InterPro" id="IPR052156">
    <property type="entry name" value="BCAA_Transport_ATP-bd_LivF"/>
</dbReference>
<dbReference type="InterPro" id="IPR027417">
    <property type="entry name" value="P-loop_NTPase"/>
</dbReference>
<evidence type="ECO:0000313" key="7">
    <source>
        <dbReference type="EMBL" id="MFC7449224.1"/>
    </source>
</evidence>
<dbReference type="PROSITE" id="PS00211">
    <property type="entry name" value="ABC_TRANSPORTER_1"/>
    <property type="match status" value="1"/>
</dbReference>
<feature type="domain" description="ABC transporter" evidence="6">
    <location>
        <begin position="25"/>
        <end position="250"/>
    </location>
</feature>
<accession>A0ABW2S0H4</accession>
<keyword evidence="2" id="KW-0813">Transport</keyword>
<dbReference type="CDD" id="cd03224">
    <property type="entry name" value="ABC_TM1139_LivF_branched"/>
    <property type="match status" value="1"/>
</dbReference>
<gene>
    <name evidence="7" type="ORF">ACFQS9_15120</name>
</gene>
<proteinExistence type="inferred from homology"/>
<dbReference type="PROSITE" id="PS50893">
    <property type="entry name" value="ABC_TRANSPORTER_2"/>
    <property type="match status" value="1"/>
</dbReference>
<evidence type="ECO:0000256" key="3">
    <source>
        <dbReference type="ARBA" id="ARBA00022741"/>
    </source>
</evidence>
<dbReference type="SMART" id="SM00382">
    <property type="entry name" value="AAA"/>
    <property type="match status" value="1"/>
</dbReference>
<comment type="caution">
    <text evidence="7">The sequence shown here is derived from an EMBL/GenBank/DDBJ whole genome shotgun (WGS) entry which is preliminary data.</text>
</comment>
<dbReference type="SUPFAM" id="SSF52540">
    <property type="entry name" value="P-loop containing nucleoside triphosphate hydrolases"/>
    <property type="match status" value="1"/>
</dbReference>
<dbReference type="Pfam" id="PF00005">
    <property type="entry name" value="ABC_tran"/>
    <property type="match status" value="1"/>
</dbReference>
<comment type="similarity">
    <text evidence="1">Belongs to the ABC transporter superfamily.</text>
</comment>
<evidence type="ECO:0000313" key="8">
    <source>
        <dbReference type="Proteomes" id="UP001596484"/>
    </source>
</evidence>
<dbReference type="RefSeq" id="WP_378406014.1">
    <property type="nucleotide sequence ID" value="NZ_JBHTCS010000017.1"/>
</dbReference>
<evidence type="ECO:0000256" key="2">
    <source>
        <dbReference type="ARBA" id="ARBA00022448"/>
    </source>
</evidence>
<dbReference type="Proteomes" id="UP001596484">
    <property type="component" value="Unassembled WGS sequence"/>
</dbReference>
<dbReference type="EMBL" id="JBHTCS010000017">
    <property type="protein sequence ID" value="MFC7449224.1"/>
    <property type="molecule type" value="Genomic_DNA"/>
</dbReference>
<dbReference type="InterPro" id="IPR003439">
    <property type="entry name" value="ABC_transporter-like_ATP-bd"/>
</dbReference>